<proteinExistence type="predicted"/>
<dbReference type="NCBIfam" id="NF041499">
    <property type="entry name" value="MobP3"/>
    <property type="match status" value="1"/>
</dbReference>
<evidence type="ECO:0000313" key="2">
    <source>
        <dbReference type="Proteomes" id="UP000199158"/>
    </source>
</evidence>
<dbReference type="EMBL" id="FOCG01000001">
    <property type="protein sequence ID" value="SEM75139.1"/>
    <property type="molecule type" value="Genomic_DNA"/>
</dbReference>
<dbReference type="OrthoDB" id="1775746at2"/>
<dbReference type="InterPro" id="IPR048102">
    <property type="entry name" value="MobP3"/>
</dbReference>
<accession>A0A1H8AZ21</accession>
<name>A0A1H8AZ21_9FIRM</name>
<dbReference type="RefSeq" id="WP_092753345.1">
    <property type="nucleotide sequence ID" value="NZ_FOCG01000001.1"/>
</dbReference>
<protein>
    <submittedName>
        <fullName evidence="1">Uncharacterized protein</fullName>
    </submittedName>
</protein>
<reference evidence="1 2" key="1">
    <citation type="submission" date="2016-10" db="EMBL/GenBank/DDBJ databases">
        <authorList>
            <person name="de Groot N.N."/>
        </authorList>
    </citation>
    <scope>NUCLEOTIDE SEQUENCE [LARGE SCALE GENOMIC DNA]</scope>
    <source>
        <strain evidence="1 2">CGMCC 1.5070</strain>
    </source>
</reference>
<evidence type="ECO:0000313" key="1">
    <source>
        <dbReference type="EMBL" id="SEM75139.1"/>
    </source>
</evidence>
<keyword evidence="2" id="KW-1185">Reference proteome</keyword>
<organism evidence="1 2">
    <name type="scientific">Hydrogenoanaerobacterium saccharovorans</name>
    <dbReference type="NCBI Taxonomy" id="474960"/>
    <lineage>
        <taxon>Bacteria</taxon>
        <taxon>Bacillati</taxon>
        <taxon>Bacillota</taxon>
        <taxon>Clostridia</taxon>
        <taxon>Eubacteriales</taxon>
        <taxon>Oscillospiraceae</taxon>
        <taxon>Hydrogenoanaerobacterium</taxon>
    </lineage>
</organism>
<dbReference type="STRING" id="474960.SAMN05216180_1587"/>
<sequence>MASPKLICKSGYIQDISHTLNQLEYAGNKIAAQFIVYKDGGVLEVDSETRITLTDSALTNVAGIKLDYKDGGSKTVSYASYCKFTDESQESIRVHELQQVQDDSELLLNSDGKSYHKMEDLDFFKYLPYIAEREGVEKEDGHGLFGLTGNIDIEDAKAMALECEDSIKWSHIISLDTIAAKEAGFDHRAAWKNLIVSKAPQIAKAYNISLENLVMNCAYHDNTDNPHVHLLFYSKDKREGFIKGGKQGMQRASESLKSMFFNSIFKDEVKVREAEKHQQRSELKNELEQLLQNCYSKDYGHTELGDKLLNLADNLQVLDGKKQYGYLPKAVKTQVDDILHWVIENDADMQAMFNRYCELQKEFITGYVADPEVIEKKLEQFRQEFFHPDKDKLRIYHNTIVKCVVELNEQTTPPLNLERATEEKIFNSTPAEGIVSTESFEEIPFPNDEDAPPPMESEYHPPIFERAAEGEIFNFTPSELVVSTESFDGIPYPDDEGAPPPMELEYPPASERAAEGRNFDYPSGSPTKSSKDKEIREFLKNKKGCLNYKSFSQLYRKALDDIFNPKTTNTALQNFVLDEMQELNYLLTVEKTNKYSDGCKNHVRNVLSTIYHTDNDFRAGTDQLIHNTRKALIHKYDEEQVDKYLHQFEQNMWSLHRTNDAHDYIYYFAKTLDDQKYYQLLSAYREFNSPLNKAIYKVMDNLYENKEISELLKDIRYIKKEIAQYISNDEVSNLLCTDVQPVFSQLCHDAEFYDEFDTYKANYHQVFYENYDNQETAEKYCKRLDDNLLNVRRLMRPHYTVVQFAEHLDEYLYGKVARDKKINKPLHKALFNRLGSSLTDESNSVLAQFVRQELEQMHSDGNRQHTANILKMLYDTDENFRDILDAHTNTIYSQLKEKLGTAKALRLIEQHKQNLFSADSRLPINFLISNYAKNLSESYYQQITYENRNVFSDVNGIVSTRLRNCWENPQIVDAAFILHQLMDADDTNAAEIEEATTNLFKLIYDKPLEEELEKAVTQMTAKFKEHCSDPNMVLEMEERLYSAIYLGDSSSPVNYRIQSFCKNIKEEYCRKVAKDKEINKPLHKVLFRCLGSSLTDESNSILAQFVRQELELMHIDGNSQHAVDILKMLYDTSIEFKDALDTHTNTIYAQLKEKFGTEDALRLIKQHKQNIFSADSKLPVNFLISKYSENLSESYYQQITHEYRNVFACVNQTISKRLRNCWHNKKIVEAAYELNQLFNTEETNAVEIEKATTKLFKLIYDKPLEDELEKAITQMAAKFKEHCSDPNMVLELEERLRSDIYLGDSSSSVNFIIQSFGKNVKEEHAKAILREMPELKEYRSQLYRHLSGALVTGNQQILQLFSAYQMDARGIAQLDEILKMLSCKDFDFVAEKEKLYQSFLSQLQKQGVPRPAGEYQQIFENLFYRKENNKYDTMHIREVVEDVIQNKAEILHRYRTMRCCQLAKALFHDLARILNGQSQNMNRYAEHNQRASFKAQKQFKNRKQFVAQTFDHDDAISY</sequence>
<dbReference type="Proteomes" id="UP000199158">
    <property type="component" value="Unassembled WGS sequence"/>
</dbReference>
<gene>
    <name evidence="1" type="ORF">SAMN05216180_1587</name>
</gene>